<feature type="region of interest" description="Disordered" evidence="3">
    <location>
        <begin position="244"/>
        <end position="278"/>
    </location>
</feature>
<name>A0ABP8BSY9_9ACTN</name>
<protein>
    <recommendedName>
        <fullName evidence="4">NodB homology domain-containing protein</fullName>
    </recommendedName>
</protein>
<evidence type="ECO:0000259" key="4">
    <source>
        <dbReference type="PROSITE" id="PS51677"/>
    </source>
</evidence>
<feature type="compositionally biased region" description="Pro residues" evidence="3">
    <location>
        <begin position="264"/>
        <end position="278"/>
    </location>
</feature>
<reference evidence="6" key="1">
    <citation type="journal article" date="2019" name="Int. J. Syst. Evol. Microbiol.">
        <title>The Global Catalogue of Microorganisms (GCM) 10K type strain sequencing project: providing services to taxonomists for standard genome sequencing and annotation.</title>
        <authorList>
            <consortium name="The Broad Institute Genomics Platform"/>
            <consortium name="The Broad Institute Genome Sequencing Center for Infectious Disease"/>
            <person name="Wu L."/>
            <person name="Ma J."/>
        </authorList>
    </citation>
    <scope>NUCLEOTIDE SEQUENCE [LARGE SCALE GENOMIC DNA]</scope>
    <source>
        <strain evidence="6">JCM 17440</strain>
    </source>
</reference>
<dbReference type="InterPro" id="IPR050248">
    <property type="entry name" value="Polysacc_deacetylase_ArnD"/>
</dbReference>
<dbReference type="Pfam" id="PF01522">
    <property type="entry name" value="Polysacc_deac_1"/>
    <property type="match status" value="1"/>
</dbReference>
<comment type="caution">
    <text evidence="5">The sequence shown here is derived from an EMBL/GenBank/DDBJ whole genome shotgun (WGS) entry which is preliminary data.</text>
</comment>
<evidence type="ECO:0000313" key="5">
    <source>
        <dbReference type="EMBL" id="GAA4224289.1"/>
    </source>
</evidence>
<dbReference type="PANTHER" id="PTHR10587:SF133">
    <property type="entry name" value="CHITIN DEACETYLASE 1-RELATED"/>
    <property type="match status" value="1"/>
</dbReference>
<dbReference type="EMBL" id="BAABAS010000003">
    <property type="protein sequence ID" value="GAA4224289.1"/>
    <property type="molecule type" value="Genomic_DNA"/>
</dbReference>
<dbReference type="InterPro" id="IPR002509">
    <property type="entry name" value="NODB_dom"/>
</dbReference>
<dbReference type="RefSeq" id="WP_344888448.1">
    <property type="nucleotide sequence ID" value="NZ_BAABAS010000003.1"/>
</dbReference>
<organism evidence="5 6">
    <name type="scientific">Actinomadura meridiana</name>
    <dbReference type="NCBI Taxonomy" id="559626"/>
    <lineage>
        <taxon>Bacteria</taxon>
        <taxon>Bacillati</taxon>
        <taxon>Actinomycetota</taxon>
        <taxon>Actinomycetes</taxon>
        <taxon>Streptosporangiales</taxon>
        <taxon>Thermomonosporaceae</taxon>
        <taxon>Actinomadura</taxon>
    </lineage>
</organism>
<dbReference type="SUPFAM" id="SSF88713">
    <property type="entry name" value="Glycoside hydrolase/deacetylase"/>
    <property type="match status" value="1"/>
</dbReference>
<gene>
    <name evidence="5" type="ORF">GCM10022254_03390</name>
</gene>
<sequence length="278" mass="29989">MRIRTIAVIGAGILLVAGCGGGPDEKQARTAGNNAELRQKAQARRPPAPPPPRKINCDRVKCVSLTFDDGPGPYTARLLDTLKGRGVRATFFMLGENVHAHRNLVRRMVMEGHEVANHTWSHPDLTGLPPAEVRSQVQQTQKAIKDASGVAPTLLRPPYGATDKTVGSATGMPLILWSVDTLDWRYRSVTRDTRVGIKEPQSGGVVLFHDIHKPSVESIPKVVDGLRKRGFTLVTVSELFQGQPLKPGQTYTERAQKAKAVTASPPPPAPSASPTSSP</sequence>
<evidence type="ECO:0000256" key="2">
    <source>
        <dbReference type="ARBA" id="ARBA00022801"/>
    </source>
</evidence>
<keyword evidence="1" id="KW-0479">Metal-binding</keyword>
<dbReference type="Proteomes" id="UP001501710">
    <property type="component" value="Unassembled WGS sequence"/>
</dbReference>
<evidence type="ECO:0000256" key="3">
    <source>
        <dbReference type="SAM" id="MobiDB-lite"/>
    </source>
</evidence>
<evidence type="ECO:0000256" key="1">
    <source>
        <dbReference type="ARBA" id="ARBA00022723"/>
    </source>
</evidence>
<dbReference type="PROSITE" id="PS51677">
    <property type="entry name" value="NODB"/>
    <property type="match status" value="1"/>
</dbReference>
<keyword evidence="6" id="KW-1185">Reference proteome</keyword>
<keyword evidence="2" id="KW-0378">Hydrolase</keyword>
<accession>A0ABP8BSY9</accession>
<evidence type="ECO:0000313" key="6">
    <source>
        <dbReference type="Proteomes" id="UP001501710"/>
    </source>
</evidence>
<dbReference type="InterPro" id="IPR011330">
    <property type="entry name" value="Glyco_hydro/deAcase_b/a-brl"/>
</dbReference>
<dbReference type="PROSITE" id="PS51257">
    <property type="entry name" value="PROKAR_LIPOPROTEIN"/>
    <property type="match status" value="1"/>
</dbReference>
<feature type="region of interest" description="Disordered" evidence="3">
    <location>
        <begin position="24"/>
        <end position="55"/>
    </location>
</feature>
<dbReference type="CDD" id="cd10954">
    <property type="entry name" value="CE4_CtAXE_like"/>
    <property type="match status" value="1"/>
</dbReference>
<feature type="domain" description="NodB homology" evidence="4">
    <location>
        <begin position="61"/>
        <end position="234"/>
    </location>
</feature>
<dbReference type="Gene3D" id="3.20.20.370">
    <property type="entry name" value="Glycoside hydrolase/deacetylase"/>
    <property type="match status" value="1"/>
</dbReference>
<dbReference type="PANTHER" id="PTHR10587">
    <property type="entry name" value="GLYCOSYL TRANSFERASE-RELATED"/>
    <property type="match status" value="1"/>
</dbReference>
<proteinExistence type="predicted"/>